<name>A0AAD7D6K7_MYCRO</name>
<sequence length="167" mass="19256">MKHKILVVSTLRALALGQRSRREKKGRKRAAKSTTPTMMSPAPNVPTMTSRGRRQKRGSGRRVQRQDSVTVWMERKMEVDGAWKSGERCKEGWRGGQREREREEERAVEVRMEEGEWKQVFGERGKMKKEYEARKEKQRERRMDTHLTTLAAALGSGLEEKDGVSAG</sequence>
<feature type="region of interest" description="Disordered" evidence="1">
    <location>
        <begin position="14"/>
        <end position="70"/>
    </location>
</feature>
<dbReference type="Proteomes" id="UP001221757">
    <property type="component" value="Unassembled WGS sequence"/>
</dbReference>
<evidence type="ECO:0000313" key="2">
    <source>
        <dbReference type="EMBL" id="KAJ7681604.1"/>
    </source>
</evidence>
<dbReference type="EMBL" id="JARKIE010000116">
    <property type="protein sequence ID" value="KAJ7681604.1"/>
    <property type="molecule type" value="Genomic_DNA"/>
</dbReference>
<proteinExistence type="predicted"/>
<accession>A0AAD7D6K7</accession>
<comment type="caution">
    <text evidence="2">The sequence shown here is derived from an EMBL/GenBank/DDBJ whole genome shotgun (WGS) entry which is preliminary data.</text>
</comment>
<reference evidence="2" key="1">
    <citation type="submission" date="2023-03" db="EMBL/GenBank/DDBJ databases">
        <title>Massive genome expansion in bonnet fungi (Mycena s.s.) driven by repeated elements and novel gene families across ecological guilds.</title>
        <authorList>
            <consortium name="Lawrence Berkeley National Laboratory"/>
            <person name="Harder C.B."/>
            <person name="Miyauchi S."/>
            <person name="Viragh M."/>
            <person name="Kuo A."/>
            <person name="Thoen E."/>
            <person name="Andreopoulos B."/>
            <person name="Lu D."/>
            <person name="Skrede I."/>
            <person name="Drula E."/>
            <person name="Henrissat B."/>
            <person name="Morin E."/>
            <person name="Kohler A."/>
            <person name="Barry K."/>
            <person name="LaButti K."/>
            <person name="Morin E."/>
            <person name="Salamov A."/>
            <person name="Lipzen A."/>
            <person name="Mereny Z."/>
            <person name="Hegedus B."/>
            <person name="Baldrian P."/>
            <person name="Stursova M."/>
            <person name="Weitz H."/>
            <person name="Taylor A."/>
            <person name="Grigoriev I.V."/>
            <person name="Nagy L.G."/>
            <person name="Martin F."/>
            <person name="Kauserud H."/>
        </authorList>
    </citation>
    <scope>NUCLEOTIDE SEQUENCE</scope>
    <source>
        <strain evidence="2">CBHHK067</strain>
    </source>
</reference>
<feature type="region of interest" description="Disordered" evidence="1">
    <location>
        <begin position="125"/>
        <end position="145"/>
    </location>
</feature>
<gene>
    <name evidence="2" type="ORF">B0H17DRAFT_1138354</name>
</gene>
<evidence type="ECO:0000313" key="3">
    <source>
        <dbReference type="Proteomes" id="UP001221757"/>
    </source>
</evidence>
<dbReference type="AlphaFoldDB" id="A0AAD7D6K7"/>
<organism evidence="2 3">
    <name type="scientific">Mycena rosella</name>
    <name type="common">Pink bonnet</name>
    <name type="synonym">Agaricus rosellus</name>
    <dbReference type="NCBI Taxonomy" id="1033263"/>
    <lineage>
        <taxon>Eukaryota</taxon>
        <taxon>Fungi</taxon>
        <taxon>Dikarya</taxon>
        <taxon>Basidiomycota</taxon>
        <taxon>Agaricomycotina</taxon>
        <taxon>Agaricomycetes</taxon>
        <taxon>Agaricomycetidae</taxon>
        <taxon>Agaricales</taxon>
        <taxon>Marasmiineae</taxon>
        <taxon>Mycenaceae</taxon>
        <taxon>Mycena</taxon>
    </lineage>
</organism>
<protein>
    <submittedName>
        <fullName evidence="2">Uncharacterized protein</fullName>
    </submittedName>
</protein>
<evidence type="ECO:0000256" key="1">
    <source>
        <dbReference type="SAM" id="MobiDB-lite"/>
    </source>
</evidence>
<feature type="compositionally biased region" description="Basic residues" evidence="1">
    <location>
        <begin position="19"/>
        <end position="31"/>
    </location>
</feature>
<feature type="region of interest" description="Disordered" evidence="1">
    <location>
        <begin position="87"/>
        <end position="106"/>
    </location>
</feature>
<feature type="compositionally biased region" description="Basic residues" evidence="1">
    <location>
        <begin position="51"/>
        <end position="63"/>
    </location>
</feature>
<keyword evidence="3" id="KW-1185">Reference proteome</keyword>